<accession>A0A397S4L7</accession>
<dbReference type="Proteomes" id="UP000265703">
    <property type="component" value="Unassembled WGS sequence"/>
</dbReference>
<dbReference type="EMBL" id="QKYT01000811">
    <property type="protein sequence ID" value="RIA81340.1"/>
    <property type="molecule type" value="Genomic_DNA"/>
</dbReference>
<proteinExistence type="predicted"/>
<organism evidence="2 3">
    <name type="scientific">Glomus cerebriforme</name>
    <dbReference type="NCBI Taxonomy" id="658196"/>
    <lineage>
        <taxon>Eukaryota</taxon>
        <taxon>Fungi</taxon>
        <taxon>Fungi incertae sedis</taxon>
        <taxon>Mucoromycota</taxon>
        <taxon>Glomeromycotina</taxon>
        <taxon>Glomeromycetes</taxon>
        <taxon>Glomerales</taxon>
        <taxon>Glomeraceae</taxon>
        <taxon>Glomus</taxon>
    </lineage>
</organism>
<evidence type="ECO:0000313" key="3">
    <source>
        <dbReference type="Proteomes" id="UP000265703"/>
    </source>
</evidence>
<dbReference type="AlphaFoldDB" id="A0A397S4L7"/>
<feature type="chain" id="PRO_5017199289" evidence="1">
    <location>
        <begin position="24"/>
        <end position="100"/>
    </location>
</feature>
<keyword evidence="3" id="KW-1185">Reference proteome</keyword>
<gene>
    <name evidence="2" type="ORF">C1645_865069</name>
</gene>
<evidence type="ECO:0000313" key="2">
    <source>
        <dbReference type="EMBL" id="RIA81340.1"/>
    </source>
</evidence>
<keyword evidence="1" id="KW-0732">Signal</keyword>
<evidence type="ECO:0000256" key="1">
    <source>
        <dbReference type="SAM" id="SignalP"/>
    </source>
</evidence>
<name>A0A397S4L7_9GLOM</name>
<feature type="signal peptide" evidence="1">
    <location>
        <begin position="1"/>
        <end position="23"/>
    </location>
</feature>
<comment type="caution">
    <text evidence="2">The sequence shown here is derived from an EMBL/GenBank/DDBJ whole genome shotgun (WGS) entry which is preliminary data.</text>
</comment>
<protein>
    <submittedName>
        <fullName evidence="2">Uncharacterized protein</fullName>
    </submittedName>
</protein>
<reference evidence="2 3" key="1">
    <citation type="submission" date="2018-06" db="EMBL/GenBank/DDBJ databases">
        <title>Comparative genomics reveals the genomic features of Rhizophagus irregularis, R. cerebriforme, R. diaphanum and Gigaspora rosea, and their symbiotic lifestyle signature.</title>
        <authorList>
            <person name="Morin E."/>
            <person name="San Clemente H."/>
            <person name="Chen E.C.H."/>
            <person name="De La Providencia I."/>
            <person name="Hainaut M."/>
            <person name="Kuo A."/>
            <person name="Kohler A."/>
            <person name="Murat C."/>
            <person name="Tang N."/>
            <person name="Roy S."/>
            <person name="Loubradou J."/>
            <person name="Henrissat B."/>
            <person name="Grigoriev I.V."/>
            <person name="Corradi N."/>
            <person name="Roux C."/>
            <person name="Martin F.M."/>
        </authorList>
    </citation>
    <scope>NUCLEOTIDE SEQUENCE [LARGE SCALE GENOMIC DNA]</scope>
    <source>
        <strain evidence="2 3">DAOM 227022</strain>
    </source>
</reference>
<sequence length="100" mass="11693">MHAHWRIMIKILMFMMLFSTTPPANWVRPTLEFLAEKLKELINIGFELNDVVIKSFIKVFKPKFDVMGEAMIDSFVIIRGEHATEIDTSVFNEIAKTKKY</sequence>